<sequence length="262" mass="29613">MDHIPAEIDQWKVADMVDDEGNWKTHTLSPLLPPEIISKITALPHPMEADGADERGWPGDRMGRFTISSAYKLVCGYHELESDAIWKHIWRLEVPERIRCFIWRLRYGRIPTNKCNMVSLGAEEFYEHQGAWIGGYAKNIGTTNVFITELWGVYEGLCLARQRGLMNVELQIDSLAVVKNLEGKSIGSNGGRSLIRRIQCLLQGWNVRVRHVYREANKVADALASIGCQSVGCIMFDIPPVGIDQLCLDDRLRVTTPRIVAL</sequence>
<evidence type="ECO:0000313" key="2">
    <source>
        <dbReference type="Proteomes" id="UP001177021"/>
    </source>
</evidence>
<comment type="caution">
    <text evidence="1">The sequence shown here is derived from an EMBL/GenBank/DDBJ whole genome shotgun (WGS) entry which is preliminary data.</text>
</comment>
<protein>
    <submittedName>
        <fullName evidence="1">Uncharacterized protein</fullName>
    </submittedName>
</protein>
<reference evidence="1" key="1">
    <citation type="submission" date="2023-10" db="EMBL/GenBank/DDBJ databases">
        <authorList>
            <person name="Rodriguez Cubillos JULIANA M."/>
            <person name="De Vega J."/>
        </authorList>
    </citation>
    <scope>NUCLEOTIDE SEQUENCE</scope>
</reference>
<organism evidence="1 2">
    <name type="scientific">Trifolium pratense</name>
    <name type="common">Red clover</name>
    <dbReference type="NCBI Taxonomy" id="57577"/>
    <lineage>
        <taxon>Eukaryota</taxon>
        <taxon>Viridiplantae</taxon>
        <taxon>Streptophyta</taxon>
        <taxon>Embryophyta</taxon>
        <taxon>Tracheophyta</taxon>
        <taxon>Spermatophyta</taxon>
        <taxon>Magnoliopsida</taxon>
        <taxon>eudicotyledons</taxon>
        <taxon>Gunneridae</taxon>
        <taxon>Pentapetalae</taxon>
        <taxon>rosids</taxon>
        <taxon>fabids</taxon>
        <taxon>Fabales</taxon>
        <taxon>Fabaceae</taxon>
        <taxon>Papilionoideae</taxon>
        <taxon>50 kb inversion clade</taxon>
        <taxon>NPAAA clade</taxon>
        <taxon>Hologalegina</taxon>
        <taxon>IRL clade</taxon>
        <taxon>Trifolieae</taxon>
        <taxon>Trifolium</taxon>
    </lineage>
</organism>
<dbReference type="EMBL" id="CASHSV030000076">
    <property type="protein sequence ID" value="CAJ2645465.1"/>
    <property type="molecule type" value="Genomic_DNA"/>
</dbReference>
<accession>A0ACB0JNB4</accession>
<dbReference type="Proteomes" id="UP001177021">
    <property type="component" value="Unassembled WGS sequence"/>
</dbReference>
<evidence type="ECO:0000313" key="1">
    <source>
        <dbReference type="EMBL" id="CAJ2645465.1"/>
    </source>
</evidence>
<name>A0ACB0JNB4_TRIPR</name>
<keyword evidence="2" id="KW-1185">Reference proteome</keyword>
<proteinExistence type="predicted"/>
<gene>
    <name evidence="1" type="ORF">MILVUS5_LOCUS14355</name>
</gene>